<feature type="region of interest" description="Disordered" evidence="1">
    <location>
        <begin position="33"/>
        <end position="65"/>
    </location>
</feature>
<accession>A0A5B7D1A9</accession>
<evidence type="ECO:0000313" key="3">
    <source>
        <dbReference type="Proteomes" id="UP000324222"/>
    </source>
</evidence>
<name>A0A5B7D1A9_PORTR</name>
<dbReference type="EMBL" id="VSRR010000340">
    <property type="protein sequence ID" value="MPC14276.1"/>
    <property type="molecule type" value="Genomic_DNA"/>
</dbReference>
<proteinExistence type="predicted"/>
<evidence type="ECO:0000313" key="2">
    <source>
        <dbReference type="EMBL" id="MPC14276.1"/>
    </source>
</evidence>
<evidence type="ECO:0000256" key="1">
    <source>
        <dbReference type="SAM" id="MobiDB-lite"/>
    </source>
</evidence>
<comment type="caution">
    <text evidence="2">The sequence shown here is derived from an EMBL/GenBank/DDBJ whole genome shotgun (WGS) entry which is preliminary data.</text>
</comment>
<dbReference type="AlphaFoldDB" id="A0A5B7D1A9"/>
<protein>
    <submittedName>
        <fullName evidence="2">Uncharacterized protein</fullName>
    </submittedName>
</protein>
<reference evidence="2 3" key="1">
    <citation type="submission" date="2019-05" db="EMBL/GenBank/DDBJ databases">
        <title>Another draft genome of Portunus trituberculatus and its Hox gene families provides insights of decapod evolution.</title>
        <authorList>
            <person name="Jeong J.-H."/>
            <person name="Song I."/>
            <person name="Kim S."/>
            <person name="Choi T."/>
            <person name="Kim D."/>
            <person name="Ryu S."/>
            <person name="Kim W."/>
        </authorList>
    </citation>
    <scope>NUCLEOTIDE SEQUENCE [LARGE SCALE GENOMIC DNA]</scope>
    <source>
        <tissue evidence="2">Muscle</tissue>
    </source>
</reference>
<sequence length="65" mass="7290">MKARQVEGLFLRTILPDLWHLVEVQLQHSGALFPSEHLTPPRPIPPAPVRTRESEEACVATPARV</sequence>
<organism evidence="2 3">
    <name type="scientific">Portunus trituberculatus</name>
    <name type="common">Swimming crab</name>
    <name type="synonym">Neptunus trituberculatus</name>
    <dbReference type="NCBI Taxonomy" id="210409"/>
    <lineage>
        <taxon>Eukaryota</taxon>
        <taxon>Metazoa</taxon>
        <taxon>Ecdysozoa</taxon>
        <taxon>Arthropoda</taxon>
        <taxon>Crustacea</taxon>
        <taxon>Multicrustacea</taxon>
        <taxon>Malacostraca</taxon>
        <taxon>Eumalacostraca</taxon>
        <taxon>Eucarida</taxon>
        <taxon>Decapoda</taxon>
        <taxon>Pleocyemata</taxon>
        <taxon>Brachyura</taxon>
        <taxon>Eubrachyura</taxon>
        <taxon>Portunoidea</taxon>
        <taxon>Portunidae</taxon>
        <taxon>Portuninae</taxon>
        <taxon>Portunus</taxon>
    </lineage>
</organism>
<keyword evidence="3" id="KW-1185">Reference proteome</keyword>
<dbReference type="Proteomes" id="UP000324222">
    <property type="component" value="Unassembled WGS sequence"/>
</dbReference>
<gene>
    <name evidence="2" type="ORF">E2C01_007039</name>
</gene>